<gene>
    <name evidence="1" type="ORF">METZ01_LOCUS224257</name>
</gene>
<sequence length="67" mass="7193">MKKDMKFDMKLTKKVADSLSVLKNGTKNSFVMGAVDGLGLSTIPSLTVSSDPLRKGLNFTSFLGVII</sequence>
<dbReference type="AlphaFoldDB" id="A0A382G9Y2"/>
<evidence type="ECO:0000313" key="1">
    <source>
        <dbReference type="EMBL" id="SVB71403.1"/>
    </source>
</evidence>
<reference evidence="1" key="1">
    <citation type="submission" date="2018-05" db="EMBL/GenBank/DDBJ databases">
        <authorList>
            <person name="Lanie J.A."/>
            <person name="Ng W.-L."/>
            <person name="Kazmierczak K.M."/>
            <person name="Andrzejewski T.M."/>
            <person name="Davidsen T.M."/>
            <person name="Wayne K.J."/>
            <person name="Tettelin H."/>
            <person name="Glass J.I."/>
            <person name="Rusch D."/>
            <person name="Podicherti R."/>
            <person name="Tsui H.-C.T."/>
            <person name="Winkler M.E."/>
        </authorList>
    </citation>
    <scope>NUCLEOTIDE SEQUENCE</scope>
</reference>
<organism evidence="1">
    <name type="scientific">marine metagenome</name>
    <dbReference type="NCBI Taxonomy" id="408172"/>
    <lineage>
        <taxon>unclassified sequences</taxon>
        <taxon>metagenomes</taxon>
        <taxon>ecological metagenomes</taxon>
    </lineage>
</organism>
<name>A0A382G9Y2_9ZZZZ</name>
<accession>A0A382G9Y2</accession>
<dbReference type="EMBL" id="UINC01054097">
    <property type="protein sequence ID" value="SVB71403.1"/>
    <property type="molecule type" value="Genomic_DNA"/>
</dbReference>
<proteinExistence type="predicted"/>
<protein>
    <submittedName>
        <fullName evidence="1">Uncharacterized protein</fullName>
    </submittedName>
</protein>